<keyword evidence="4 6" id="KW-1133">Transmembrane helix</keyword>
<evidence type="ECO:0000259" key="7">
    <source>
        <dbReference type="Pfam" id="PF05425"/>
    </source>
</evidence>
<feature type="transmembrane region" description="Helical" evidence="6">
    <location>
        <begin position="203"/>
        <end position="220"/>
    </location>
</feature>
<evidence type="ECO:0000256" key="5">
    <source>
        <dbReference type="ARBA" id="ARBA00023136"/>
    </source>
</evidence>
<keyword evidence="2 6" id="KW-1003">Cell membrane</keyword>
<evidence type="ECO:0000313" key="8">
    <source>
        <dbReference type="EMBL" id="MEM5538003.1"/>
    </source>
</evidence>
<evidence type="ECO:0000313" key="9">
    <source>
        <dbReference type="Proteomes" id="UP001449225"/>
    </source>
</evidence>
<feature type="transmembrane region" description="Helical" evidence="6">
    <location>
        <begin position="129"/>
        <end position="147"/>
    </location>
</feature>
<feature type="transmembrane region" description="Helical" evidence="6">
    <location>
        <begin position="159"/>
        <end position="182"/>
    </location>
</feature>
<feature type="transmembrane region" description="Helical" evidence="6">
    <location>
        <begin position="16"/>
        <end position="34"/>
    </location>
</feature>
<evidence type="ECO:0000256" key="3">
    <source>
        <dbReference type="ARBA" id="ARBA00022692"/>
    </source>
</evidence>
<dbReference type="PANTHER" id="PTHR34820:SF4">
    <property type="entry name" value="INNER MEMBRANE PROTEIN YEBZ"/>
    <property type="match status" value="1"/>
</dbReference>
<dbReference type="EMBL" id="JBBMRA010000026">
    <property type="protein sequence ID" value="MEM5538003.1"/>
    <property type="molecule type" value="Genomic_DNA"/>
</dbReference>
<keyword evidence="5 6" id="KW-0472">Membrane</keyword>
<comment type="similarity">
    <text evidence="6">Belongs to the CopD family.</text>
</comment>
<evidence type="ECO:0000256" key="2">
    <source>
        <dbReference type="ARBA" id="ARBA00022475"/>
    </source>
</evidence>
<accession>A0ABU9TWB3</accession>
<reference evidence="8 9" key="1">
    <citation type="submission" date="2024-03" db="EMBL/GenBank/DDBJ databases">
        <title>Community enrichment and isolation of bacterial strains for fucoidan degradation.</title>
        <authorList>
            <person name="Sichert A."/>
        </authorList>
    </citation>
    <scope>NUCLEOTIDE SEQUENCE [LARGE SCALE GENOMIC DNA]</scope>
    <source>
        <strain evidence="8 9">AS76</strain>
    </source>
</reference>
<feature type="transmembrane region" description="Helical" evidence="6">
    <location>
        <begin position="280"/>
        <end position="299"/>
    </location>
</feature>
<organism evidence="8 9">
    <name type="scientific">Neptuniibacter pectenicola</name>
    <dbReference type="NCBI Taxonomy" id="1806669"/>
    <lineage>
        <taxon>Bacteria</taxon>
        <taxon>Pseudomonadati</taxon>
        <taxon>Pseudomonadota</taxon>
        <taxon>Gammaproteobacteria</taxon>
        <taxon>Oceanospirillales</taxon>
        <taxon>Oceanospirillaceae</taxon>
        <taxon>Neptuniibacter</taxon>
    </lineage>
</organism>
<keyword evidence="6" id="KW-0186">Copper</keyword>
<feature type="transmembrane region" description="Helical" evidence="6">
    <location>
        <begin position="97"/>
        <end position="117"/>
    </location>
</feature>
<sequence>MMEFTAWEFWILITRWIMYLGMSAAVGGAASLHLMRIHEELKEPLVRYTLLFLLVGITAALAHFFVRVGASLEEGVTGMFEPDMVSMMWESAVGDALMARILGFSLFIVTILIHVFVRRYRPAEGAKLNVLEVLMACIAIGLIAFSFTEAGHAVEQPFLFQLVLSVHILLTAWWMGSLYPLWLICHRLQYNDAHQVLERFGQLAVFVVAVLFSGGLFLSYELTGWNNLFTDTYGNLLLTKLAFVGAILMLAAFHKLYLVPQLLHSRDAAALKKSIFLEKIIGAGIFGITTVMTTLVGPVH</sequence>
<dbReference type="Pfam" id="PF05425">
    <property type="entry name" value="CopD"/>
    <property type="match status" value="1"/>
</dbReference>
<gene>
    <name evidence="8" type="ORF">WNY58_16590</name>
</gene>
<keyword evidence="9" id="KW-1185">Reference proteome</keyword>
<feature type="transmembrane region" description="Helical" evidence="6">
    <location>
        <begin position="240"/>
        <end position="259"/>
    </location>
</feature>
<feature type="domain" description="Copper resistance protein D" evidence="7">
    <location>
        <begin position="195"/>
        <end position="291"/>
    </location>
</feature>
<evidence type="ECO:0000256" key="6">
    <source>
        <dbReference type="RuleBase" id="RU369037"/>
    </source>
</evidence>
<dbReference type="RefSeq" id="WP_342855121.1">
    <property type="nucleotide sequence ID" value="NZ_JBBMRA010000026.1"/>
</dbReference>
<evidence type="ECO:0000256" key="4">
    <source>
        <dbReference type="ARBA" id="ARBA00022989"/>
    </source>
</evidence>
<comment type="subcellular location">
    <subcellularLocation>
        <location evidence="6">Cell inner membrane</location>
        <topology evidence="6">Multi-pass membrane protein</topology>
    </subcellularLocation>
    <subcellularLocation>
        <location evidence="1">Cell membrane</location>
        <topology evidence="1">Multi-pass membrane protein</topology>
    </subcellularLocation>
</comment>
<dbReference type="Proteomes" id="UP001449225">
    <property type="component" value="Unassembled WGS sequence"/>
</dbReference>
<keyword evidence="6" id="KW-0997">Cell inner membrane</keyword>
<proteinExistence type="inferred from homology"/>
<protein>
    <recommendedName>
        <fullName evidence="6">Copper resistance protein D</fullName>
    </recommendedName>
</protein>
<comment type="function">
    <text evidence="6">Involved in copper resistance.</text>
</comment>
<evidence type="ECO:0000256" key="1">
    <source>
        <dbReference type="ARBA" id="ARBA00004651"/>
    </source>
</evidence>
<dbReference type="InterPro" id="IPR008457">
    <property type="entry name" value="Cu-R_CopD_dom"/>
</dbReference>
<dbReference type="InterPro" id="IPR032694">
    <property type="entry name" value="CopC/D"/>
</dbReference>
<feature type="transmembrane region" description="Helical" evidence="6">
    <location>
        <begin position="46"/>
        <end position="66"/>
    </location>
</feature>
<name>A0ABU9TWB3_9GAMM</name>
<comment type="caution">
    <text evidence="8">The sequence shown here is derived from an EMBL/GenBank/DDBJ whole genome shotgun (WGS) entry which is preliminary data.</text>
</comment>
<keyword evidence="3 6" id="KW-0812">Transmembrane</keyword>
<dbReference type="PANTHER" id="PTHR34820">
    <property type="entry name" value="INNER MEMBRANE PROTEIN YEBZ"/>
    <property type="match status" value="1"/>
</dbReference>